<dbReference type="RefSeq" id="WP_096632669.1">
    <property type="nucleotide sequence ID" value="NZ_CP050267.1"/>
</dbReference>
<evidence type="ECO:0000313" key="2">
    <source>
        <dbReference type="EMBL" id="QIR07494.1"/>
    </source>
</evidence>
<gene>
    <name evidence="2" type="ORF">HBA18_13825</name>
</gene>
<sequence>MKTRGWFFLSVLLLAGCATPYSTEKNFWSFGMGFDVIAVSEDTWHISFVGNDFTDRAIAHKYALRKAAELAQNAGYPYFTLSDEQLHVDNKGSHATYSERKDKKWDYGYGNTSTTSETTIMVTAKGYHQAPKTDAMVYQSAFILRSVTVE</sequence>
<protein>
    <recommendedName>
        <fullName evidence="4">DUF4136 domain-containing protein</fullName>
    </recommendedName>
</protein>
<dbReference type="PROSITE" id="PS51257">
    <property type="entry name" value="PROKAR_LIPOPROTEIN"/>
    <property type="match status" value="1"/>
</dbReference>
<dbReference type="Proteomes" id="UP000501408">
    <property type="component" value="Chromosome 2"/>
</dbReference>
<evidence type="ECO:0000256" key="1">
    <source>
        <dbReference type="SAM" id="SignalP"/>
    </source>
</evidence>
<organism evidence="2 3">
    <name type="scientific">Salinivibrio costicola</name>
    <name type="common">Vibrio costicola</name>
    <dbReference type="NCBI Taxonomy" id="51367"/>
    <lineage>
        <taxon>Bacteria</taxon>
        <taxon>Pseudomonadati</taxon>
        <taxon>Pseudomonadota</taxon>
        <taxon>Gammaproteobacteria</taxon>
        <taxon>Vibrionales</taxon>
        <taxon>Vibrionaceae</taxon>
        <taxon>Salinivibrio</taxon>
    </lineage>
</organism>
<name>A0ABX6K943_SALCS</name>
<keyword evidence="1" id="KW-0732">Signal</keyword>
<evidence type="ECO:0008006" key="4">
    <source>
        <dbReference type="Google" id="ProtNLM"/>
    </source>
</evidence>
<dbReference type="NCBIfam" id="NF047637">
    <property type="entry name" value="lipo_CC0125"/>
    <property type="match status" value="1"/>
</dbReference>
<proteinExistence type="predicted"/>
<feature type="chain" id="PRO_5046719393" description="DUF4136 domain-containing protein" evidence="1">
    <location>
        <begin position="21"/>
        <end position="150"/>
    </location>
</feature>
<dbReference type="EMBL" id="CP050267">
    <property type="protein sequence ID" value="QIR07494.1"/>
    <property type="molecule type" value="Genomic_DNA"/>
</dbReference>
<feature type="signal peptide" evidence="1">
    <location>
        <begin position="1"/>
        <end position="20"/>
    </location>
</feature>
<keyword evidence="3" id="KW-1185">Reference proteome</keyword>
<reference evidence="2 3" key="1">
    <citation type="submission" date="2020-03" db="EMBL/GenBank/DDBJ databases">
        <title>Genome mining reveals the biosynthetic pathways of PHA and ectoines of the halophilic strain Salinivibrio costicola M318 isolated from fermented shrimp paste.</title>
        <authorList>
            <person name="Doan T.V."/>
            <person name="Tran L.T."/>
            <person name="Trieu T.A."/>
            <person name="Nguyen Q.V."/>
            <person name="Quach T.N."/>
            <person name="Phi T.Q."/>
            <person name="Kumar S."/>
        </authorList>
    </citation>
    <scope>NUCLEOTIDE SEQUENCE [LARGE SCALE GENOMIC DNA]</scope>
    <source>
        <strain evidence="2 3">M318</strain>
    </source>
</reference>
<evidence type="ECO:0000313" key="3">
    <source>
        <dbReference type="Proteomes" id="UP000501408"/>
    </source>
</evidence>
<accession>A0ABX6K943</accession>